<evidence type="ECO:0000256" key="1">
    <source>
        <dbReference type="ARBA" id="ARBA00008532"/>
    </source>
</evidence>
<dbReference type="Pfam" id="PF02274">
    <property type="entry name" value="ADI"/>
    <property type="match status" value="1"/>
</dbReference>
<feature type="active site" description="Nucleophile" evidence="3">
    <location>
        <position position="246"/>
    </location>
</feature>
<name>A0AAW6ZBM0_9ACTO</name>
<feature type="active site" description="Proton donor" evidence="3">
    <location>
        <position position="161"/>
    </location>
</feature>
<evidence type="ECO:0000313" key="4">
    <source>
        <dbReference type="EMBL" id="MDK8601112.1"/>
    </source>
</evidence>
<comment type="caution">
    <text evidence="4">The sequence shown here is derived from an EMBL/GenBank/DDBJ whole genome shotgun (WGS) entry which is preliminary data.</text>
</comment>
<dbReference type="PANTHER" id="PTHR12737">
    <property type="entry name" value="DIMETHYLARGININE DIMETHYLAMINOHYDROLASE"/>
    <property type="match status" value="1"/>
</dbReference>
<gene>
    <name evidence="4" type="ORF">QP858_01365</name>
</gene>
<accession>A0AAW6ZBM0</accession>
<evidence type="ECO:0000313" key="5">
    <source>
        <dbReference type="Proteomes" id="UP001225576"/>
    </source>
</evidence>
<keyword evidence="2" id="KW-0378">Hydrolase</keyword>
<proteinExistence type="inferred from homology"/>
<dbReference type="GO" id="GO:0016403">
    <property type="term" value="F:dimethylargininase activity"/>
    <property type="evidence" value="ECO:0007669"/>
    <property type="project" value="TreeGrafter"/>
</dbReference>
<dbReference type="Gene3D" id="3.75.10.10">
    <property type="entry name" value="L-arginine/glycine Amidinotransferase, Chain A"/>
    <property type="match status" value="1"/>
</dbReference>
<reference evidence="4" key="1">
    <citation type="submission" date="2023-05" db="EMBL/GenBank/DDBJ databases">
        <title>Genomic Catalog of Human Bladder Bacteria.</title>
        <authorList>
            <person name="Du J."/>
        </authorList>
    </citation>
    <scope>NUCLEOTIDE SEQUENCE</scope>
    <source>
        <strain evidence="4">UMB1304A</strain>
    </source>
</reference>
<dbReference type="EMBL" id="JASPDQ010000002">
    <property type="protein sequence ID" value="MDK8601112.1"/>
    <property type="molecule type" value="Genomic_DNA"/>
</dbReference>
<dbReference type="GO" id="GO:0045429">
    <property type="term" value="P:positive regulation of nitric oxide biosynthetic process"/>
    <property type="evidence" value="ECO:0007669"/>
    <property type="project" value="TreeGrafter"/>
</dbReference>
<dbReference type="SUPFAM" id="SSF55909">
    <property type="entry name" value="Pentein"/>
    <property type="match status" value="1"/>
</dbReference>
<evidence type="ECO:0000256" key="2">
    <source>
        <dbReference type="ARBA" id="ARBA00022801"/>
    </source>
</evidence>
<organism evidence="4 5">
    <name type="scientific">Trueperella bernardiae</name>
    <dbReference type="NCBI Taxonomy" id="59561"/>
    <lineage>
        <taxon>Bacteria</taxon>
        <taxon>Bacillati</taxon>
        <taxon>Actinomycetota</taxon>
        <taxon>Actinomycetes</taxon>
        <taxon>Actinomycetales</taxon>
        <taxon>Actinomycetaceae</taxon>
        <taxon>Trueperella</taxon>
    </lineage>
</organism>
<dbReference type="InterPro" id="IPR033199">
    <property type="entry name" value="DDAH-like"/>
</dbReference>
<protein>
    <submittedName>
        <fullName evidence="4">Arginine deiminase family protein</fullName>
    </submittedName>
</protein>
<dbReference type="AlphaFoldDB" id="A0AAW6ZBM0"/>
<dbReference type="GO" id="GO:0006525">
    <property type="term" value="P:arginine metabolic process"/>
    <property type="evidence" value="ECO:0007669"/>
    <property type="project" value="TreeGrafter"/>
</dbReference>
<sequence length="253" mass="27723">MNLDYVLVRRPSPLMARGQLTHLQPTAMSYELALKQWQDYCEVLSRYTDVVEVEPTPELPDSIFVEDTVFTYGNVAVRTNMHPTRVAEQDSLVAVLEGRGFNVVDLPAEARLEGGDVLKFGGKVWVGLSTRTNDAGLAALREILVPQGVEVVGVPVEHALHLKSCLTALPDGTFISHKGYAPPAEYFPGLRYVPEFLGTQVVLLGGDSLLISASAPKTADYLRGLGYDVVECELTEIEKMEGSCTCLSVRIRQ</sequence>
<dbReference type="GO" id="GO:0000052">
    <property type="term" value="P:citrulline metabolic process"/>
    <property type="evidence" value="ECO:0007669"/>
    <property type="project" value="TreeGrafter"/>
</dbReference>
<comment type="similarity">
    <text evidence="1">Belongs to the DDAH family.</text>
</comment>
<dbReference type="Proteomes" id="UP001225576">
    <property type="component" value="Unassembled WGS sequence"/>
</dbReference>
<dbReference type="PANTHER" id="PTHR12737:SF9">
    <property type="entry name" value="DIMETHYLARGININASE"/>
    <property type="match status" value="1"/>
</dbReference>
<dbReference type="GO" id="GO:0016597">
    <property type="term" value="F:amino acid binding"/>
    <property type="evidence" value="ECO:0007669"/>
    <property type="project" value="TreeGrafter"/>
</dbReference>
<dbReference type="RefSeq" id="WP_070445170.1">
    <property type="nucleotide sequence ID" value="NZ_CALTZF010000001.1"/>
</dbReference>
<evidence type="ECO:0000256" key="3">
    <source>
        <dbReference type="PIRSR" id="PIRSR633199-1"/>
    </source>
</evidence>